<dbReference type="PANTHER" id="PTHR31973">
    <property type="entry name" value="POLYPROTEIN, PUTATIVE-RELATED"/>
    <property type="match status" value="1"/>
</dbReference>
<dbReference type="OrthoDB" id="1260026at2759"/>
<evidence type="ECO:0000259" key="1">
    <source>
        <dbReference type="Pfam" id="PF03108"/>
    </source>
</evidence>
<proteinExistence type="predicted"/>
<sequence>MDKKVIAGEVIDGQVYKDKATLKVVIENYAIAERFQFWVDRSNAISYTLLCISEDCEWRFKASSINESQMFKVRELNDKHTSPLKDKVYEQRQASSSLIGGIIKSKFTNHKRKYTPKDIINDVKSDFGVDVSYMLAWRAKEKAMNFLRGEPVDSYNKLPGYLYTPDMTYPGSHIRMGFDHYRPIVVVDGSHLKSTYTGTLISASTLDGAGHIMPLAYGVVDS</sequence>
<dbReference type="PANTHER" id="PTHR31973:SF113">
    <property type="entry name" value="PROTEIN FAR1-RELATED SEQUENCE 5-LIKE"/>
    <property type="match status" value="1"/>
</dbReference>
<dbReference type="KEGG" id="nta:107813810"/>
<dbReference type="OMA" id="HIMPLAY"/>
<dbReference type="PaxDb" id="4097-A0A1S4C0N0"/>
<reference evidence="2" key="1">
    <citation type="submission" date="2025-08" db="UniProtKB">
        <authorList>
            <consortium name="RefSeq"/>
        </authorList>
    </citation>
    <scope>IDENTIFICATION</scope>
</reference>
<dbReference type="InterPro" id="IPR004332">
    <property type="entry name" value="Transposase_MuDR"/>
</dbReference>
<dbReference type="RefSeq" id="XP_016494604.1">
    <property type="nucleotide sequence ID" value="XM_016639118.1"/>
</dbReference>
<feature type="domain" description="Transposase MuDR plant" evidence="1">
    <location>
        <begin position="13"/>
        <end position="73"/>
    </location>
</feature>
<organism evidence="2">
    <name type="scientific">Nicotiana tabacum</name>
    <name type="common">Common tobacco</name>
    <dbReference type="NCBI Taxonomy" id="4097"/>
    <lineage>
        <taxon>Eukaryota</taxon>
        <taxon>Viridiplantae</taxon>
        <taxon>Streptophyta</taxon>
        <taxon>Embryophyta</taxon>
        <taxon>Tracheophyta</taxon>
        <taxon>Spermatophyta</taxon>
        <taxon>Magnoliopsida</taxon>
        <taxon>eudicotyledons</taxon>
        <taxon>Gunneridae</taxon>
        <taxon>Pentapetalae</taxon>
        <taxon>asterids</taxon>
        <taxon>lamiids</taxon>
        <taxon>Solanales</taxon>
        <taxon>Solanaceae</taxon>
        <taxon>Nicotianoideae</taxon>
        <taxon>Nicotianeae</taxon>
        <taxon>Nicotiana</taxon>
    </lineage>
</organism>
<dbReference type="AlphaFoldDB" id="A0A1S4C0N0"/>
<name>A0A1S4C0N0_TOBAC</name>
<dbReference type="Pfam" id="PF03108">
    <property type="entry name" value="DBD_Tnp_Mut"/>
    <property type="match status" value="1"/>
</dbReference>
<accession>A0A1S4C0N0</accession>
<gene>
    <name evidence="2" type="primary">LOC107813810</name>
</gene>
<protein>
    <recommendedName>
        <fullName evidence="1">Transposase MuDR plant domain-containing protein</fullName>
    </recommendedName>
</protein>
<dbReference type="STRING" id="4097.A0A1S4C0N0"/>
<evidence type="ECO:0000313" key="2">
    <source>
        <dbReference type="RefSeq" id="XP_016494604.1"/>
    </source>
</evidence>